<protein>
    <submittedName>
        <fullName evidence="3">Type IV toxin-antitoxin system AbiEi family antitoxin domain-containing protein</fullName>
    </submittedName>
</protein>
<dbReference type="RefSeq" id="WP_378374207.1">
    <property type="nucleotide sequence ID" value="NZ_JBHMAS010000006.1"/>
</dbReference>
<evidence type="ECO:0000256" key="1">
    <source>
        <dbReference type="SAM" id="MobiDB-lite"/>
    </source>
</evidence>
<organism evidence="3 4">
    <name type="scientific">Rhodococcus baikonurensis</name>
    <dbReference type="NCBI Taxonomy" id="172041"/>
    <lineage>
        <taxon>Bacteria</taxon>
        <taxon>Bacillati</taxon>
        <taxon>Actinomycetota</taxon>
        <taxon>Actinomycetes</taxon>
        <taxon>Mycobacteriales</taxon>
        <taxon>Nocardiaceae</taxon>
        <taxon>Rhodococcus</taxon>
        <taxon>Rhodococcus erythropolis group</taxon>
    </lineage>
</organism>
<evidence type="ECO:0000313" key="4">
    <source>
        <dbReference type="Proteomes" id="UP001589587"/>
    </source>
</evidence>
<name>A0ABV5XAK8_9NOCA</name>
<feature type="domain" description="AbiEi antitoxin N-terminal" evidence="2">
    <location>
        <begin position="9"/>
        <end position="54"/>
    </location>
</feature>
<reference evidence="3 4" key="1">
    <citation type="submission" date="2024-09" db="EMBL/GenBank/DDBJ databases">
        <authorList>
            <person name="Sun Q."/>
            <person name="Mori K."/>
        </authorList>
    </citation>
    <scope>NUCLEOTIDE SEQUENCE [LARGE SCALE GENOMIC DNA]</scope>
    <source>
        <strain evidence="3 4">JCM 11411</strain>
    </source>
</reference>
<keyword evidence="4" id="KW-1185">Reference proteome</keyword>
<dbReference type="Proteomes" id="UP001589587">
    <property type="component" value="Unassembled WGS sequence"/>
</dbReference>
<feature type="region of interest" description="Disordered" evidence="1">
    <location>
        <begin position="341"/>
        <end position="374"/>
    </location>
</feature>
<sequence>MNMKDAANMVAEIAAEQWGIITTAQARAHDVTPVQMKRLTDRGALERVHHGIYTMTRMPYDPIQDIRVAWIALDPKTPAWDRLTQDFPTGVVSHRTAAKLHQLGDIDADWTEFTCQRRIRIDLPDIKIHTGTVEVKDWTTVEGLPVTTARKTVDDLAAAKIDGGHLASIAQDAIAKELATPDDLEKALAPHAFAYGHPLNDGKGFLASLIKQAGVSANTLRLAEFINRNLAKYPQAGDDKDSNTLRHAAALLYAGDQPGGQLEEYLKVLTEKVMRDTWSGIAAAQIDALKEAVRDAVSLVSPKATVSSIQEPVRDTANLALSRALAPVRQSINEGMKANLRDLGESGSHTSADGDGGHKTENLPKTEASPGDNS</sequence>
<feature type="compositionally biased region" description="Basic and acidic residues" evidence="1">
    <location>
        <begin position="355"/>
        <end position="364"/>
    </location>
</feature>
<dbReference type="InterPro" id="IPR025159">
    <property type="entry name" value="AbiEi_N"/>
</dbReference>
<comment type="caution">
    <text evidence="3">The sequence shown here is derived from an EMBL/GenBank/DDBJ whole genome shotgun (WGS) entry which is preliminary data.</text>
</comment>
<evidence type="ECO:0000259" key="2">
    <source>
        <dbReference type="Pfam" id="PF13338"/>
    </source>
</evidence>
<dbReference type="Pfam" id="PF13338">
    <property type="entry name" value="AbiEi_4"/>
    <property type="match status" value="1"/>
</dbReference>
<gene>
    <name evidence="3" type="ORF">ACFFQ6_07405</name>
</gene>
<proteinExistence type="predicted"/>
<accession>A0ABV5XAK8</accession>
<evidence type="ECO:0000313" key="3">
    <source>
        <dbReference type="EMBL" id="MFB9779502.1"/>
    </source>
</evidence>
<dbReference type="EMBL" id="JBHMAS010000006">
    <property type="protein sequence ID" value="MFB9779502.1"/>
    <property type="molecule type" value="Genomic_DNA"/>
</dbReference>